<dbReference type="Gene3D" id="3.40.50.1820">
    <property type="entry name" value="alpha/beta hydrolase"/>
    <property type="match status" value="1"/>
</dbReference>
<proteinExistence type="predicted"/>
<gene>
    <name evidence="1" type="ORF">DI392_17575</name>
</gene>
<dbReference type="OrthoDB" id="9814831at2"/>
<reference evidence="1 2" key="1">
    <citation type="submission" date="2018-05" db="EMBL/GenBank/DDBJ databases">
        <title>Vibrio limimaris sp. nov., isolated from marine sediment.</title>
        <authorList>
            <person name="Li C.-M."/>
        </authorList>
    </citation>
    <scope>NUCLEOTIDE SEQUENCE [LARGE SCALE GENOMIC DNA]</scope>
    <source>
        <strain evidence="1 2">E4404</strain>
    </source>
</reference>
<dbReference type="PANTHER" id="PTHR35602">
    <property type="entry name" value="ESTERASE YQIA-RELATED"/>
    <property type="match status" value="1"/>
</dbReference>
<protein>
    <submittedName>
        <fullName evidence="1">Esterase YqiA</fullName>
    </submittedName>
</protein>
<accession>A0A2U3B5B9</accession>
<dbReference type="RefSeq" id="WP_109321001.1">
    <property type="nucleotide sequence ID" value="NZ_QFWT01000012.1"/>
</dbReference>
<keyword evidence="2" id="KW-1185">Reference proteome</keyword>
<evidence type="ECO:0000313" key="1">
    <source>
        <dbReference type="EMBL" id="PWI31990.1"/>
    </source>
</evidence>
<dbReference type="InterPro" id="IPR029058">
    <property type="entry name" value="AB_hydrolase_fold"/>
</dbReference>
<dbReference type="SUPFAM" id="SSF53474">
    <property type="entry name" value="alpha/beta-Hydrolases"/>
    <property type="match status" value="1"/>
</dbReference>
<dbReference type="InterPro" id="IPR008886">
    <property type="entry name" value="UPF0227/Esterase_YqiA"/>
</dbReference>
<dbReference type="AlphaFoldDB" id="A0A2U3B5B9"/>
<sequence>MKKPSLLIYIHGFNSSAQSHKASVISDYCVHNHPDIHVVIPQVPALPGDAAVSLRKLAEKYKDTHNVGLVGSSLGGYFSIWLNSLYGFKAVLVNPAIRPYELLPLGEQLNPYTQEQYVLEEKHISELRALDIENISEPADLWGLLQEGDEVLDYHQAVEKLTGAKLTVEDGGNHSFVDFERYMPAIIEFLNL</sequence>
<dbReference type="EMBL" id="QFWT01000012">
    <property type="protein sequence ID" value="PWI31990.1"/>
    <property type="molecule type" value="Genomic_DNA"/>
</dbReference>
<dbReference type="NCBIfam" id="NF008291">
    <property type="entry name" value="PRK11071.1"/>
    <property type="match status" value="1"/>
</dbReference>
<evidence type="ECO:0000313" key="2">
    <source>
        <dbReference type="Proteomes" id="UP000245362"/>
    </source>
</evidence>
<dbReference type="PANTHER" id="PTHR35602:SF3">
    <property type="entry name" value="ESTERASE YQIA"/>
    <property type="match status" value="1"/>
</dbReference>
<dbReference type="Pfam" id="PF05728">
    <property type="entry name" value="UPF0227"/>
    <property type="match status" value="1"/>
</dbReference>
<dbReference type="Proteomes" id="UP000245362">
    <property type="component" value="Unassembled WGS sequence"/>
</dbReference>
<name>A0A2U3B5B9_9VIBR</name>
<comment type="caution">
    <text evidence="1">The sequence shown here is derived from an EMBL/GenBank/DDBJ whole genome shotgun (WGS) entry which is preliminary data.</text>
</comment>
<organism evidence="1 2">
    <name type="scientific">Vibrio albus</name>
    <dbReference type="NCBI Taxonomy" id="2200953"/>
    <lineage>
        <taxon>Bacteria</taxon>
        <taxon>Pseudomonadati</taxon>
        <taxon>Pseudomonadota</taxon>
        <taxon>Gammaproteobacteria</taxon>
        <taxon>Vibrionales</taxon>
        <taxon>Vibrionaceae</taxon>
        <taxon>Vibrio</taxon>
    </lineage>
</organism>